<gene>
    <name evidence="1" type="ORF">HMPREF9336_00415</name>
</gene>
<evidence type="ECO:0000313" key="2">
    <source>
        <dbReference type="Proteomes" id="UP000004816"/>
    </source>
</evidence>
<reference evidence="1 2" key="1">
    <citation type="journal article" date="2011" name="Stand. Genomic Sci.">
        <title>High quality draft genome sequence of Segniliparus rugosus CDC 945(T)= (ATCC BAA-974(T)).</title>
        <authorList>
            <person name="Earl A.M."/>
            <person name="Desjardins C.A."/>
            <person name="Fitzgerald M.G."/>
            <person name="Arachchi H.M."/>
            <person name="Zeng Q."/>
            <person name="Mehta T."/>
            <person name="Griggs A."/>
            <person name="Birren B.W."/>
            <person name="Toney N.C."/>
            <person name="Carr J."/>
            <person name="Posey J."/>
            <person name="Butler W.R."/>
        </authorList>
    </citation>
    <scope>NUCLEOTIDE SEQUENCE [LARGE SCALE GENOMIC DNA]</scope>
    <source>
        <strain evidence="2">ATCC BAA-974 / DSM 45345 / CCUG 50838 / CIP 108380 / JCM 13579 / CDC 945</strain>
    </source>
</reference>
<dbReference type="STRING" id="679197.HMPREF9336_00415"/>
<comment type="caution">
    <text evidence="1">The sequence shown here is derived from an EMBL/GenBank/DDBJ whole genome shotgun (WGS) entry which is preliminary data.</text>
</comment>
<evidence type="ECO:0000313" key="1">
    <source>
        <dbReference type="EMBL" id="EFV14724.1"/>
    </source>
</evidence>
<dbReference type="EMBL" id="ACZI02000003">
    <property type="protein sequence ID" value="EFV14724.1"/>
    <property type="molecule type" value="Genomic_DNA"/>
</dbReference>
<dbReference type="AlphaFoldDB" id="E5XLP6"/>
<accession>E5XLP6</accession>
<sequence length="346" mass="38372">MATKYYAKLLSGGEPLAVARIHGDETVDVYSSRQEGWQPDRGGLYSEILFKGDWDSLTETQALDLLRRLDEERQRRTSNGAAALAYSYWLSVPEKEEEPQVLLRSGDGKTLEGYAVSSAAWEKLPYPATPALDDPNLWEKITDSDVPDVLGHLHAAWDEHLREEFDATAPELVDTELTEAAVRQGVVHYTTEILKVIPKLLGYDLTVGFKAPNGGSAGSAGSGAVGPKGTWNFQVSYRIWGFPEGTQGQVLDSFKRLFDEWRWTYDYTEDAPNDRDVYARTSEGGVKTKTSYHVTISQRPHGGMAMVWTSPYFPGSAAMKPGPGYQVMPSVITKDGVQSYEQPHRG</sequence>
<dbReference type="RefSeq" id="WP_007467360.1">
    <property type="nucleotide sequence ID" value="NZ_KI391954.1"/>
</dbReference>
<organism evidence="1 2">
    <name type="scientific">Segniliparus rugosus (strain ATCC BAA-974 / DSM 45345 / CCUG 50838 / CIP 108380 / JCM 13579 / CDC 945)</name>
    <dbReference type="NCBI Taxonomy" id="679197"/>
    <lineage>
        <taxon>Bacteria</taxon>
        <taxon>Bacillati</taxon>
        <taxon>Actinomycetota</taxon>
        <taxon>Actinomycetes</taxon>
        <taxon>Mycobacteriales</taxon>
        <taxon>Segniliparaceae</taxon>
        <taxon>Segniliparus</taxon>
    </lineage>
</organism>
<name>E5XLP6_SEGRC</name>
<proteinExistence type="predicted"/>
<dbReference type="OrthoDB" id="4505613at2"/>
<protein>
    <submittedName>
        <fullName evidence="1">Uncharacterized protein</fullName>
    </submittedName>
</protein>
<dbReference type="HOGENOM" id="CLU_811092_0_0_11"/>
<dbReference type="Proteomes" id="UP000004816">
    <property type="component" value="Unassembled WGS sequence"/>
</dbReference>
<keyword evidence="2" id="KW-1185">Reference proteome</keyword>